<name>A0A7J7EVC5_DICBM</name>
<dbReference type="GO" id="GO:0016192">
    <property type="term" value="P:vesicle-mediated transport"/>
    <property type="evidence" value="ECO:0007669"/>
    <property type="project" value="InterPro"/>
</dbReference>
<keyword evidence="3" id="KW-0653">Protein transport</keyword>
<sequence length="68" mass="8147">MFEPYLRSFYIGSTNSIQIKILKLEMLINLVNETNILTILREFQTYIRSMDRTLWQPRSRPLDAVQLI</sequence>
<dbReference type="InterPro" id="IPR026739">
    <property type="entry name" value="AP_beta"/>
</dbReference>
<proteinExistence type="predicted"/>
<keyword evidence="4" id="KW-0472">Membrane</keyword>
<evidence type="ECO:0000313" key="5">
    <source>
        <dbReference type="EMBL" id="KAF5919643.1"/>
    </source>
</evidence>
<evidence type="ECO:0000256" key="3">
    <source>
        <dbReference type="ARBA" id="ARBA00022927"/>
    </source>
</evidence>
<dbReference type="AlphaFoldDB" id="A0A7J7EVC5"/>
<dbReference type="GO" id="GO:0012505">
    <property type="term" value="C:endomembrane system"/>
    <property type="evidence" value="ECO:0007669"/>
    <property type="project" value="UniProtKB-SubCell"/>
</dbReference>
<dbReference type="Gene3D" id="1.25.10.10">
    <property type="entry name" value="Leucine-rich Repeat Variant"/>
    <property type="match status" value="1"/>
</dbReference>
<evidence type="ECO:0000256" key="4">
    <source>
        <dbReference type="ARBA" id="ARBA00023136"/>
    </source>
</evidence>
<comment type="subcellular location">
    <subcellularLocation>
        <location evidence="1">Endomembrane system</location>
    </subcellularLocation>
</comment>
<evidence type="ECO:0000313" key="6">
    <source>
        <dbReference type="Proteomes" id="UP000551758"/>
    </source>
</evidence>
<accession>A0A7J7EVC5</accession>
<keyword evidence="2" id="KW-0813">Transport</keyword>
<evidence type="ECO:0000256" key="1">
    <source>
        <dbReference type="ARBA" id="ARBA00004308"/>
    </source>
</evidence>
<keyword evidence="6" id="KW-1185">Reference proteome</keyword>
<dbReference type="InterPro" id="IPR011989">
    <property type="entry name" value="ARM-like"/>
</dbReference>
<evidence type="ECO:0008006" key="7">
    <source>
        <dbReference type="Google" id="ProtNLM"/>
    </source>
</evidence>
<protein>
    <recommendedName>
        <fullName evidence="7">Maturase K</fullName>
    </recommendedName>
</protein>
<dbReference type="Proteomes" id="UP000551758">
    <property type="component" value="Unassembled WGS sequence"/>
</dbReference>
<dbReference type="GO" id="GO:0015031">
    <property type="term" value="P:protein transport"/>
    <property type="evidence" value="ECO:0007669"/>
    <property type="project" value="UniProtKB-KW"/>
</dbReference>
<comment type="caution">
    <text evidence="5">The sequence shown here is derived from an EMBL/GenBank/DDBJ whole genome shotgun (WGS) entry which is preliminary data.</text>
</comment>
<gene>
    <name evidence="5" type="ORF">HPG69_000244</name>
</gene>
<organism evidence="5 6">
    <name type="scientific">Diceros bicornis minor</name>
    <name type="common">South-central black rhinoceros</name>
    <dbReference type="NCBI Taxonomy" id="77932"/>
    <lineage>
        <taxon>Eukaryota</taxon>
        <taxon>Metazoa</taxon>
        <taxon>Chordata</taxon>
        <taxon>Craniata</taxon>
        <taxon>Vertebrata</taxon>
        <taxon>Euteleostomi</taxon>
        <taxon>Mammalia</taxon>
        <taxon>Eutheria</taxon>
        <taxon>Laurasiatheria</taxon>
        <taxon>Perissodactyla</taxon>
        <taxon>Rhinocerotidae</taxon>
        <taxon>Diceros</taxon>
    </lineage>
</organism>
<dbReference type="PANTHER" id="PTHR11134">
    <property type="entry name" value="ADAPTOR COMPLEX SUBUNIT BETA FAMILY MEMBER"/>
    <property type="match status" value="1"/>
</dbReference>
<reference evidence="5 6" key="1">
    <citation type="journal article" date="2020" name="Mol. Biol. Evol.">
        <title>Interspecific Gene Flow and the Evolution of Specialization in Black and White Rhinoceros.</title>
        <authorList>
            <person name="Moodley Y."/>
            <person name="Westbury M.V."/>
            <person name="Russo I.M."/>
            <person name="Gopalakrishnan S."/>
            <person name="Rakotoarivelo A."/>
            <person name="Olsen R.A."/>
            <person name="Prost S."/>
            <person name="Tunstall T."/>
            <person name="Ryder O.A."/>
            <person name="Dalen L."/>
            <person name="Bruford M.W."/>
        </authorList>
    </citation>
    <scope>NUCLEOTIDE SEQUENCE [LARGE SCALE GENOMIC DNA]</scope>
    <source>
        <strain evidence="5">SBR-YM</strain>
        <tissue evidence="5">Skin</tissue>
    </source>
</reference>
<evidence type="ECO:0000256" key="2">
    <source>
        <dbReference type="ARBA" id="ARBA00022448"/>
    </source>
</evidence>
<dbReference type="EMBL" id="JACDTQ010002243">
    <property type="protein sequence ID" value="KAF5919643.1"/>
    <property type="molecule type" value="Genomic_DNA"/>
</dbReference>